<dbReference type="GO" id="GO:0015252">
    <property type="term" value="F:proton channel activity"/>
    <property type="evidence" value="ECO:0007669"/>
    <property type="project" value="InterPro"/>
</dbReference>
<accession>A0A8T1SR51</accession>
<comment type="subcellular location">
    <subcellularLocation>
        <location evidence="1">Cell membrane</location>
        <topology evidence="1">Multi-pass membrane protein</topology>
    </subcellularLocation>
</comment>
<evidence type="ECO:0000256" key="8">
    <source>
        <dbReference type="ARBA" id="ARBA00023065"/>
    </source>
</evidence>
<evidence type="ECO:0000256" key="11">
    <source>
        <dbReference type="SAM" id="MobiDB-lite"/>
    </source>
</evidence>
<gene>
    <name evidence="12" type="primary">OTOP3</name>
    <name evidence="12" type="ORF">G0U57_001290</name>
</gene>
<feature type="compositionally biased region" description="Basic and acidic residues" evidence="11">
    <location>
        <begin position="99"/>
        <end position="108"/>
    </location>
</feature>
<evidence type="ECO:0000256" key="5">
    <source>
        <dbReference type="ARBA" id="ARBA00022692"/>
    </source>
</evidence>
<comment type="caution">
    <text evidence="12">The sequence shown here is derived from an EMBL/GenBank/DDBJ whole genome shotgun (WGS) entry which is preliminary data.</text>
</comment>
<evidence type="ECO:0000256" key="2">
    <source>
        <dbReference type="ARBA" id="ARBA00006513"/>
    </source>
</evidence>
<dbReference type="PANTHER" id="PTHR21522">
    <property type="entry name" value="PROTON CHANNEL OTOP"/>
    <property type="match status" value="1"/>
</dbReference>
<dbReference type="GO" id="GO:0005886">
    <property type="term" value="C:plasma membrane"/>
    <property type="evidence" value="ECO:0007669"/>
    <property type="project" value="UniProtKB-SubCell"/>
</dbReference>
<dbReference type="OrthoDB" id="6429739at2759"/>
<keyword evidence="10" id="KW-0407">Ion channel</keyword>
<keyword evidence="9" id="KW-0472">Membrane</keyword>
<evidence type="ECO:0000256" key="4">
    <source>
        <dbReference type="ARBA" id="ARBA00022475"/>
    </source>
</evidence>
<keyword evidence="4" id="KW-1003">Cell membrane</keyword>
<proteinExistence type="inferred from homology"/>
<evidence type="ECO:0000256" key="7">
    <source>
        <dbReference type="ARBA" id="ARBA00022989"/>
    </source>
</evidence>
<keyword evidence="6" id="KW-0375">Hydrogen ion transport</keyword>
<evidence type="ECO:0000256" key="1">
    <source>
        <dbReference type="ARBA" id="ARBA00004651"/>
    </source>
</evidence>
<keyword evidence="8" id="KW-0406">Ion transport</keyword>
<keyword evidence="13" id="KW-1185">Reference proteome</keyword>
<reference evidence="12 13" key="1">
    <citation type="journal article" date="2020" name="G3 (Bethesda)">
        <title>Draft Genome of the Common Snapping Turtle, Chelydra serpentina, a Model for Phenotypic Plasticity in Reptiles.</title>
        <authorList>
            <person name="Das D."/>
            <person name="Singh S.K."/>
            <person name="Bierstedt J."/>
            <person name="Erickson A."/>
            <person name="Galli G.L.J."/>
            <person name="Crossley D.A. 2nd"/>
            <person name="Rhen T."/>
        </authorList>
    </citation>
    <scope>NUCLEOTIDE SEQUENCE [LARGE SCALE GENOMIC DNA]</scope>
    <source>
        <strain evidence="12">KW</strain>
    </source>
</reference>
<protein>
    <submittedName>
        <fullName evidence="12">Otopetrin 3</fullName>
    </submittedName>
</protein>
<evidence type="ECO:0000256" key="6">
    <source>
        <dbReference type="ARBA" id="ARBA00022781"/>
    </source>
</evidence>
<organism evidence="12 13">
    <name type="scientific">Chelydra serpentina</name>
    <name type="common">Snapping turtle</name>
    <name type="synonym">Testudo serpentina</name>
    <dbReference type="NCBI Taxonomy" id="8475"/>
    <lineage>
        <taxon>Eukaryota</taxon>
        <taxon>Metazoa</taxon>
        <taxon>Chordata</taxon>
        <taxon>Craniata</taxon>
        <taxon>Vertebrata</taxon>
        <taxon>Euteleostomi</taxon>
        <taxon>Archelosauria</taxon>
        <taxon>Testudinata</taxon>
        <taxon>Testudines</taxon>
        <taxon>Cryptodira</taxon>
        <taxon>Durocryptodira</taxon>
        <taxon>Americhelydia</taxon>
        <taxon>Chelydroidea</taxon>
        <taxon>Chelydridae</taxon>
        <taxon>Chelydra</taxon>
    </lineage>
</organism>
<comment type="similarity">
    <text evidence="2">Belongs to the otopetrin family.</text>
</comment>
<dbReference type="EMBL" id="JAHGAV010000117">
    <property type="protein sequence ID" value="KAG6931642.1"/>
    <property type="molecule type" value="Genomic_DNA"/>
</dbReference>
<evidence type="ECO:0000313" key="12">
    <source>
        <dbReference type="EMBL" id="KAG6931642.1"/>
    </source>
</evidence>
<feature type="region of interest" description="Disordered" evidence="11">
    <location>
        <begin position="62"/>
        <end position="108"/>
    </location>
</feature>
<dbReference type="Proteomes" id="UP000765507">
    <property type="component" value="Unassembled WGS sequence"/>
</dbReference>
<sequence length="164" mass="18130">MGAALGQIGISYFSIVAIVATNPGDLLDRLILTYAVSLIIQHITQNIFIIEGLHRQPLVEDPDARLAGPHTQHSGPSGEETVGSHTSQEPTPPPGNKETGAKEGEKCEDCEPRRVYPLEIRQEIRRVSHAYSHTFGRLNWKRKALKEISIFLVLCNIIVSISLE</sequence>
<evidence type="ECO:0000313" key="13">
    <source>
        <dbReference type="Proteomes" id="UP000765507"/>
    </source>
</evidence>
<name>A0A8T1SR51_CHESE</name>
<evidence type="ECO:0000256" key="3">
    <source>
        <dbReference type="ARBA" id="ARBA00022448"/>
    </source>
</evidence>
<keyword evidence="7" id="KW-1133">Transmembrane helix</keyword>
<evidence type="ECO:0000256" key="10">
    <source>
        <dbReference type="ARBA" id="ARBA00023303"/>
    </source>
</evidence>
<keyword evidence="3" id="KW-0813">Transport</keyword>
<dbReference type="PANTHER" id="PTHR21522:SF36">
    <property type="entry name" value="PROTON CHANNEL OTOP3"/>
    <property type="match status" value="1"/>
</dbReference>
<dbReference type="AlphaFoldDB" id="A0A8T1SR51"/>
<evidence type="ECO:0000256" key="9">
    <source>
        <dbReference type="ARBA" id="ARBA00023136"/>
    </source>
</evidence>
<keyword evidence="5" id="KW-0812">Transmembrane</keyword>
<dbReference type="InterPro" id="IPR004878">
    <property type="entry name" value="Otopetrin"/>
</dbReference>